<evidence type="ECO:0000313" key="1">
    <source>
        <dbReference type="EMBL" id="EOS50185.1"/>
    </source>
</evidence>
<dbReference type="AlphaFoldDB" id="R9KUY1"/>
<dbReference type="Proteomes" id="UP000014204">
    <property type="component" value="Unassembled WGS sequence"/>
</dbReference>
<dbReference type="InterPro" id="IPR011204">
    <property type="entry name" value="Virulence_RhuM-like"/>
</dbReference>
<accession>R9KUY1</accession>
<evidence type="ECO:0008006" key="3">
    <source>
        <dbReference type="Google" id="ProtNLM"/>
    </source>
</evidence>
<organism evidence="1 2">
    <name type="scientific">Adlercreutzia caecimuris B7</name>
    <dbReference type="NCBI Taxonomy" id="1235794"/>
    <lineage>
        <taxon>Bacteria</taxon>
        <taxon>Bacillati</taxon>
        <taxon>Actinomycetota</taxon>
        <taxon>Coriobacteriia</taxon>
        <taxon>Eggerthellales</taxon>
        <taxon>Eggerthellaceae</taxon>
        <taxon>Adlercreutzia</taxon>
    </lineage>
</organism>
<dbReference type="EMBL" id="ASSY01000009">
    <property type="protein sequence ID" value="EOS50185.1"/>
    <property type="molecule type" value="Genomic_DNA"/>
</dbReference>
<dbReference type="PATRIC" id="fig|1235794.3.peg.1782"/>
<protein>
    <recommendedName>
        <fullName evidence="3">Bro-N domain-containing protein</fullName>
    </recommendedName>
</protein>
<gene>
    <name evidence="1" type="ORF">C811_01808</name>
</gene>
<dbReference type="HOGENOM" id="CLU_048266_0_0_11"/>
<proteinExistence type="predicted"/>
<name>R9KUY1_9ACTN</name>
<reference evidence="1 2" key="1">
    <citation type="submission" date="2013-04" db="EMBL/GenBank/DDBJ databases">
        <title>The Genome Sequence of Enterorhabdus caecimuris B7.</title>
        <authorList>
            <consortium name="The Broad Institute Genomics Platform"/>
            <consortium name="The Broad Institute Genome Sequencing Center for Infectious Disease"/>
            <person name="Earl A."/>
            <person name="Xavier R."/>
            <person name="Elson C."/>
            <person name="Duck W."/>
            <person name="Walker B."/>
            <person name="Young S."/>
            <person name="Zeng Q."/>
            <person name="Gargeya S."/>
            <person name="Fitzgerald M."/>
            <person name="Haas B."/>
            <person name="Abouelleil A."/>
            <person name="Allen A.W."/>
            <person name="Alvarado L."/>
            <person name="Arachchi H.M."/>
            <person name="Berlin A.M."/>
            <person name="Chapman S.B."/>
            <person name="Gainer-Dewar J."/>
            <person name="Goldberg J."/>
            <person name="Griggs A."/>
            <person name="Gujja S."/>
            <person name="Hansen M."/>
            <person name="Howarth C."/>
            <person name="Imamovic A."/>
            <person name="Ireland A."/>
            <person name="Larimer J."/>
            <person name="McCowan C."/>
            <person name="Murphy C."/>
            <person name="Pearson M."/>
            <person name="Poon T.W."/>
            <person name="Priest M."/>
            <person name="Roberts A."/>
            <person name="Saif S."/>
            <person name="Shea T."/>
            <person name="Sisk P."/>
            <person name="Sykes S."/>
            <person name="Wortman J."/>
            <person name="Nusbaum C."/>
            <person name="Birren B."/>
        </authorList>
    </citation>
    <scope>NUCLEOTIDE SEQUENCE [LARGE SCALE GENOMIC DNA]</scope>
    <source>
        <strain evidence="1 2">B7</strain>
    </source>
</reference>
<keyword evidence="2" id="KW-1185">Reference proteome</keyword>
<evidence type="ECO:0000313" key="2">
    <source>
        <dbReference type="Proteomes" id="UP000014204"/>
    </source>
</evidence>
<dbReference type="PANTHER" id="PTHR35810:SF1">
    <property type="entry name" value="CYTOPLASMIC PROTEIN"/>
    <property type="match status" value="1"/>
</dbReference>
<comment type="caution">
    <text evidence="1">The sequence shown here is derived from an EMBL/GenBank/DDBJ whole genome shotgun (WGS) entry which is preliminary data.</text>
</comment>
<dbReference type="eggNOG" id="COG3943">
    <property type="taxonomic scope" value="Bacteria"/>
</dbReference>
<sequence length="253" mass="30208">MREVRREIEHYNLDMIIAVGYRVQSPVATRFRRWATARLHEYIQKGFALDDERLKQGGARYFRELLQRIRDIRSSERNFYQQVTDIYATSIDYDPRSLTTRNFFATVQNKLHYAVHENTAAEVIYRRVDNEKPCVGMTNFKGSYVTEDDVKIAKNYLSEAELQRLNLLVSQFLDYAEFQALEQVPMKMEDWIQALDDLIVRLRRKLLEGNGSISHEQALEKAQREFEIYRDREMKQLESDFDRAIKQLSFWEK</sequence>
<dbReference type="PANTHER" id="PTHR35810">
    <property type="entry name" value="CYTOPLASMIC PROTEIN-RELATED"/>
    <property type="match status" value="1"/>
</dbReference>
<dbReference type="Pfam" id="PF13310">
    <property type="entry name" value="Virulence_RhuM"/>
    <property type="match status" value="1"/>
</dbReference>
<dbReference type="STRING" id="1235794.C811_01808"/>